<dbReference type="PROSITE" id="PS50846">
    <property type="entry name" value="HMA_2"/>
    <property type="match status" value="1"/>
</dbReference>
<reference evidence="4 5" key="1">
    <citation type="submission" date="2021-05" db="EMBL/GenBank/DDBJ databases">
        <title>Genome Assembly of Synthetic Allotetraploid Brassica napus Reveals Homoeologous Exchanges between Subgenomes.</title>
        <authorList>
            <person name="Davis J.T."/>
        </authorList>
    </citation>
    <scope>NUCLEOTIDE SEQUENCE [LARGE SCALE GENOMIC DNA]</scope>
    <source>
        <strain evidence="5">cv. Da-Ae</strain>
        <tissue evidence="4">Seedling</tissue>
    </source>
</reference>
<dbReference type="InterPro" id="IPR006121">
    <property type="entry name" value="HMA_dom"/>
</dbReference>
<name>A0ABQ8DP15_BRANA</name>
<feature type="transmembrane region" description="Helical" evidence="2">
    <location>
        <begin position="487"/>
        <end position="510"/>
    </location>
</feature>
<dbReference type="InterPro" id="IPR002110">
    <property type="entry name" value="Ankyrin_rpt"/>
</dbReference>
<dbReference type="SUPFAM" id="SSF48403">
    <property type="entry name" value="Ankyrin repeat"/>
    <property type="match status" value="1"/>
</dbReference>
<feature type="transmembrane region" description="Helical" evidence="2">
    <location>
        <begin position="1142"/>
        <end position="1164"/>
    </location>
</feature>
<evidence type="ECO:0000259" key="3">
    <source>
        <dbReference type="PROSITE" id="PS50846"/>
    </source>
</evidence>
<feature type="transmembrane region" description="Helical" evidence="2">
    <location>
        <begin position="1230"/>
        <end position="1252"/>
    </location>
</feature>
<gene>
    <name evidence="4" type="ORF">HID58_008221</name>
</gene>
<dbReference type="PANTHER" id="PTHR24177:SF456">
    <property type="entry name" value="ANKYRIN REPEAT FAMILY PROTEIN"/>
    <property type="match status" value="1"/>
</dbReference>
<evidence type="ECO:0000256" key="1">
    <source>
        <dbReference type="SAM" id="MobiDB-lite"/>
    </source>
</evidence>
<keyword evidence="2" id="KW-0812">Transmembrane</keyword>
<dbReference type="Pfam" id="PF13962">
    <property type="entry name" value="PGG"/>
    <property type="match status" value="2"/>
</dbReference>
<organism evidence="4 5">
    <name type="scientific">Brassica napus</name>
    <name type="common">Rape</name>
    <dbReference type="NCBI Taxonomy" id="3708"/>
    <lineage>
        <taxon>Eukaryota</taxon>
        <taxon>Viridiplantae</taxon>
        <taxon>Streptophyta</taxon>
        <taxon>Embryophyta</taxon>
        <taxon>Tracheophyta</taxon>
        <taxon>Spermatophyta</taxon>
        <taxon>Magnoliopsida</taxon>
        <taxon>eudicotyledons</taxon>
        <taxon>Gunneridae</taxon>
        <taxon>Pentapetalae</taxon>
        <taxon>rosids</taxon>
        <taxon>malvids</taxon>
        <taxon>Brassicales</taxon>
        <taxon>Brassicaceae</taxon>
        <taxon>Brassiceae</taxon>
        <taxon>Brassica</taxon>
    </lineage>
</organism>
<feature type="transmembrane region" description="Helical" evidence="2">
    <location>
        <begin position="1184"/>
        <end position="1209"/>
    </location>
</feature>
<dbReference type="InterPro" id="IPR036163">
    <property type="entry name" value="HMA_dom_sf"/>
</dbReference>
<feature type="region of interest" description="Disordered" evidence="1">
    <location>
        <begin position="1"/>
        <end position="21"/>
    </location>
</feature>
<feature type="transmembrane region" description="Helical" evidence="2">
    <location>
        <begin position="446"/>
        <end position="467"/>
    </location>
</feature>
<protein>
    <recommendedName>
        <fullName evidence="3">HMA domain-containing protein</fullName>
    </recommendedName>
</protein>
<feature type="transmembrane region" description="Helical" evidence="2">
    <location>
        <begin position="531"/>
        <end position="552"/>
    </location>
</feature>
<feature type="transmembrane region" description="Helical" evidence="2">
    <location>
        <begin position="564"/>
        <end position="585"/>
    </location>
</feature>
<dbReference type="SMART" id="SM00248">
    <property type="entry name" value="ANK"/>
    <property type="match status" value="6"/>
</dbReference>
<keyword evidence="2" id="KW-1133">Transmembrane helix</keyword>
<dbReference type="InterPro" id="IPR026961">
    <property type="entry name" value="PGG_dom"/>
</dbReference>
<sequence>MPGSSASSSGQAAASSSGQAAASSSRLVPGQNCECSQLESIGLVDLENIMNRRQNATTRIDVFESPLQKACTCSQLEIVKLQLQEMTWPNQTSESLAVDIAAGNGDLVTVTNLCNENNLGLVSEKRPAGCELAVPVVRASNAGHKKVTRHLFDLTPLDVLMHEDGYWATCLLLDAIFYGFLDIVLELFEKVRKDVDPVVSKKVPYLAATNTPVKGRLRLALKPDLFRSHDDLGLWKSLVYTCLFWMSVKALPKWFGFKQIYELKDKHLKADTLLRLMCKSAKEIRDPVNDKSWRDMIYEALLEAVENGNKEFFIEIIKYNPQLLWIFEAVSGRNLFQLAVVFRKEKIFNLIHGLDNRKVALLRSLDKDNNNILHIVAYLSPRPDHLSKISGSALKMQREIRWYMEVKSLVSEREVVQKNNEKMTPRQVFEVSHEPLRKEGEEWMKYTATACSFVAALIATVTFQAIFTVPGGYDETLGKPLLLKDLHFTAFIISDSLAFFTSCTSVLIFLSILTARYSFDDFIVSLPRKMIFGLAILFFSIASLLVGFITALSSTMRQKPTLVVPMKPLAALPVLLFLMLQYPLLKEMISSTYGKRLFHRDTKSWLELPGQDQHANDLHMVNTQLTVIEAKNLIMAMSSNYLDSAGLKETFRRSPFKFANTKVPQGGLGDSFTPIKEAPEDEAPNDHLNIQTPFIESALSASRLQGKNTNVYYDYIQLSQGISQGRVEAVKDFLNQRPDAVDEWINFYETPLLKACACGKPEIVKELLRRMTPEQMLPKMSQNASYHTPLTVVAVSGNMEIAEVLIAKNPKLLEIPGNNGQIPVVVAVENTQMEMARYLYTRTPVQVLLDEDGYHGSLLFLNAIFYKMLDIALDLFSMCRRLAVTKHLQIESIPIIVLASKPDLFPGGCYLGPLERFIYSWLEVKLPTLPEASRSSKDQHNTSMGKLHKLFTKWTGIDEVYRMKVMHLQAKKLLLGISEETLAMGLKERSETVDEALLFAVRFGNVDFLVEMIKNNSELLWSTRTSSSSTLFLLAVEFRQEKVFSLLYGLDDRKHLLLADKDCYGNGVLHLAGYPSPPSKLSNVVGATLQMQRELQWFKEVERIAPEIEKERVNTEEQTPSEIFTKEHEALRKEAEKWMKDTAMSCSLVAALIVTVTFAAVFTVPGGTDDNKKGIPFHLKDRQFVTFVVSDLVSCFASCTSVLIFLGILTARYSFDDFLVSLPTKMIAGLSILFVSIAAMLIAFSSALFTMFDDEKWIVPPTILLACFPALLDDLFDLRQRNLRQKHEMLTVVLKVAMPCEGCVGAVKRVLGKMQGVESFDVDLKEQKVTVKGNVEPEAVLQTVSKTGKKTSFWGADEAETAKA</sequence>
<feature type="transmembrane region" description="Helical" evidence="2">
    <location>
        <begin position="165"/>
        <end position="185"/>
    </location>
</feature>
<dbReference type="SUPFAM" id="SSF140860">
    <property type="entry name" value="Pseudo ankyrin repeat-like"/>
    <property type="match status" value="1"/>
</dbReference>
<feature type="domain" description="HMA" evidence="3">
    <location>
        <begin position="1289"/>
        <end position="1352"/>
    </location>
</feature>
<keyword evidence="5" id="KW-1185">Reference proteome</keyword>
<comment type="caution">
    <text evidence="4">The sequence shown here is derived from an EMBL/GenBank/DDBJ whole genome shotgun (WGS) entry which is preliminary data.</text>
</comment>
<evidence type="ECO:0000313" key="5">
    <source>
        <dbReference type="Proteomes" id="UP000824890"/>
    </source>
</evidence>
<accession>A0ABQ8DP15</accession>
<dbReference type="Proteomes" id="UP000824890">
    <property type="component" value="Unassembled WGS sequence"/>
</dbReference>
<dbReference type="InterPro" id="IPR036770">
    <property type="entry name" value="Ankyrin_rpt-contain_sf"/>
</dbReference>
<evidence type="ECO:0000256" key="2">
    <source>
        <dbReference type="SAM" id="Phobius"/>
    </source>
</evidence>
<dbReference type="CDD" id="cd00371">
    <property type="entry name" value="HMA"/>
    <property type="match status" value="1"/>
</dbReference>
<dbReference type="PANTHER" id="PTHR24177">
    <property type="entry name" value="CASKIN"/>
    <property type="match status" value="1"/>
</dbReference>
<dbReference type="Gene3D" id="1.25.40.20">
    <property type="entry name" value="Ankyrin repeat-containing domain"/>
    <property type="match status" value="1"/>
</dbReference>
<dbReference type="EMBL" id="JAGKQM010000003">
    <property type="protein sequence ID" value="KAH0931104.1"/>
    <property type="molecule type" value="Genomic_DNA"/>
</dbReference>
<keyword evidence="2" id="KW-0472">Membrane</keyword>
<dbReference type="Pfam" id="PF00403">
    <property type="entry name" value="HMA"/>
    <property type="match status" value="1"/>
</dbReference>
<dbReference type="Gene3D" id="3.30.70.100">
    <property type="match status" value="1"/>
</dbReference>
<dbReference type="SUPFAM" id="SSF55008">
    <property type="entry name" value="HMA, heavy metal-associated domain"/>
    <property type="match status" value="1"/>
</dbReference>
<proteinExistence type="predicted"/>
<evidence type="ECO:0000313" key="4">
    <source>
        <dbReference type="EMBL" id="KAH0931104.1"/>
    </source>
</evidence>
<feature type="transmembrane region" description="Helical" evidence="2">
    <location>
        <begin position="1258"/>
        <end position="1276"/>
    </location>
</feature>